<sequence>MSHARQHGRDRSPIRPYPRGIQRLRSPCTRAFAHCVAETPALPVLILCVIVSIDMAAGTGRIWLPLLATGPALAAATSRPRGVLGVGALASLLGAGIAYRHDMDVAHLAVVLAALVAVTLAGTLASALRARRERVLAAVRSVAETAQHALLQPVPDTVGPFQVAVRYSAAAAEARIGGDLYALVPTPHGVRMIVGDVRGKGLPAVGTAALVLGVFREAAYDEPDLLDVVCRIERSLARNLGGDDFVTAVVAGCPEPGRLETVNCGHAPPLLIRDAEVTAVEPVHPAPPLGLRALSDDAPRLQVVPFGDGDQLLLYTDGVTEARDADRAFYPLAEGLTRHLYDEPARTLAALHEDLLDHVGGRLHDDAALLLLRRPAAAPAGEPAGVRAAAGVDDATAA</sequence>
<name>A0ACC6UY32_STRAO</name>
<accession>A0ACC6UY32</accession>
<dbReference type="Proteomes" id="UP001565447">
    <property type="component" value="Unassembled WGS sequence"/>
</dbReference>
<evidence type="ECO:0000313" key="2">
    <source>
        <dbReference type="Proteomes" id="UP001565447"/>
    </source>
</evidence>
<keyword evidence="2" id="KW-1185">Reference proteome</keyword>
<dbReference type="EMBL" id="JBGCBD010000002">
    <property type="protein sequence ID" value="MEY9816149.1"/>
    <property type="molecule type" value="Genomic_DNA"/>
</dbReference>
<proteinExistence type="predicted"/>
<evidence type="ECO:0000313" key="1">
    <source>
        <dbReference type="EMBL" id="MEY9816149.1"/>
    </source>
</evidence>
<protein>
    <submittedName>
        <fullName evidence="1">Serine phosphatase RsbU (Regulator of sigma subunit)</fullName>
    </submittedName>
</protein>
<organism evidence="1 2">
    <name type="scientific">Streptomyces albogriseolus</name>
    <dbReference type="NCBI Taxonomy" id="1887"/>
    <lineage>
        <taxon>Bacteria</taxon>
        <taxon>Bacillati</taxon>
        <taxon>Actinomycetota</taxon>
        <taxon>Actinomycetes</taxon>
        <taxon>Kitasatosporales</taxon>
        <taxon>Streptomycetaceae</taxon>
        <taxon>Streptomyces</taxon>
        <taxon>Streptomyces albogriseolus group</taxon>
    </lineage>
</organism>
<gene>
    <name evidence="1" type="ORF">RKD21_006406</name>
</gene>
<reference evidence="1" key="1">
    <citation type="submission" date="2024-07" db="EMBL/GenBank/DDBJ databases">
        <title>Genome sequencing of plant associated microbes to promote plant fitness in Sorghum bicolor and Oryza sativa.</title>
        <authorList>
            <person name="Coleman-Derr D."/>
        </authorList>
    </citation>
    <scope>NUCLEOTIDE SEQUENCE</scope>
    <source>
        <strain evidence="1">SAI-173</strain>
    </source>
</reference>
<comment type="caution">
    <text evidence="1">The sequence shown here is derived from an EMBL/GenBank/DDBJ whole genome shotgun (WGS) entry which is preliminary data.</text>
</comment>